<name>A0A939C9T1_9ARCH</name>
<dbReference type="PANTHER" id="PTHR32322">
    <property type="entry name" value="INNER MEMBRANE TRANSPORTER"/>
    <property type="match status" value="1"/>
</dbReference>
<feature type="transmembrane region" description="Helical" evidence="6">
    <location>
        <begin position="93"/>
        <end position="114"/>
    </location>
</feature>
<evidence type="ECO:0000256" key="3">
    <source>
        <dbReference type="ARBA" id="ARBA00022692"/>
    </source>
</evidence>
<evidence type="ECO:0000256" key="6">
    <source>
        <dbReference type="SAM" id="Phobius"/>
    </source>
</evidence>
<dbReference type="Gene3D" id="1.10.3730.20">
    <property type="match status" value="1"/>
</dbReference>
<evidence type="ECO:0000313" key="8">
    <source>
        <dbReference type="EMBL" id="MBN2067010.1"/>
    </source>
</evidence>
<reference evidence="8" key="1">
    <citation type="submission" date="2021-01" db="EMBL/GenBank/DDBJ databases">
        <title>Active Sulfur Cycling in an Early Earth Analoge.</title>
        <authorList>
            <person name="Hahn C.R."/>
            <person name="Youssef N.H."/>
            <person name="Elshahed M."/>
        </authorList>
    </citation>
    <scope>NUCLEOTIDE SEQUENCE</scope>
    <source>
        <strain evidence="8">Zod_Metabat.1151</strain>
    </source>
</reference>
<feature type="domain" description="EamA" evidence="7">
    <location>
        <begin position="5"/>
        <end position="136"/>
    </location>
</feature>
<feature type="transmembrane region" description="Helical" evidence="6">
    <location>
        <begin position="213"/>
        <end position="235"/>
    </location>
</feature>
<keyword evidence="5 6" id="KW-0472">Membrane</keyword>
<gene>
    <name evidence="8" type="ORF">JW744_00925</name>
</gene>
<dbReference type="InterPro" id="IPR037185">
    <property type="entry name" value="EmrE-like"/>
</dbReference>
<dbReference type="SUPFAM" id="SSF103481">
    <property type="entry name" value="Multidrug resistance efflux transporter EmrE"/>
    <property type="match status" value="2"/>
</dbReference>
<feature type="domain" description="EamA" evidence="7">
    <location>
        <begin position="151"/>
        <end position="284"/>
    </location>
</feature>
<keyword evidence="2" id="KW-1003">Cell membrane</keyword>
<dbReference type="AlphaFoldDB" id="A0A939C9T1"/>
<feature type="transmembrane region" description="Helical" evidence="6">
    <location>
        <begin position="152"/>
        <end position="172"/>
    </location>
</feature>
<dbReference type="GO" id="GO:0005886">
    <property type="term" value="C:plasma membrane"/>
    <property type="evidence" value="ECO:0007669"/>
    <property type="project" value="UniProtKB-SubCell"/>
</dbReference>
<dbReference type="InterPro" id="IPR050638">
    <property type="entry name" value="AA-Vitamin_Transporters"/>
</dbReference>
<feature type="transmembrane region" description="Helical" evidence="6">
    <location>
        <begin position="272"/>
        <end position="288"/>
    </location>
</feature>
<evidence type="ECO:0000256" key="1">
    <source>
        <dbReference type="ARBA" id="ARBA00004651"/>
    </source>
</evidence>
<sequence length="289" mass="31449">MLFELGVLAAFGAMVCWGFGDFFIQKSTRQSGDVESLAFIGIIGSVMLLPFVLLDLHLLFSVENLLFLSFIGIVTLFVALLDFEALKEGKLSVIEIVFEVELPITVILGLVFFAETLSTQQAALVLLILAGIGLLSLGAISKQHYFKRFEKGVMLAVIGAIGMAFLNFLTAAGSRQVSPAMAVWVPYLVFTIICLFLIWRREGFPKLVKNAKTYKLVILGMGVFDTLAWLLFAFAVLEEELAVTIAIIECYPAVGLVLGVLINREKVRKHQVAGAAIALAACISLGLLL</sequence>
<dbReference type="Proteomes" id="UP000809243">
    <property type="component" value="Unassembled WGS sequence"/>
</dbReference>
<keyword evidence="4 6" id="KW-1133">Transmembrane helix</keyword>
<feature type="transmembrane region" description="Helical" evidence="6">
    <location>
        <begin position="241"/>
        <end position="260"/>
    </location>
</feature>
<comment type="subcellular location">
    <subcellularLocation>
        <location evidence="1">Cell membrane</location>
        <topology evidence="1">Multi-pass membrane protein</topology>
    </subcellularLocation>
</comment>
<organism evidence="8 9">
    <name type="scientific">Candidatus Iainarchaeum sp</name>
    <dbReference type="NCBI Taxonomy" id="3101447"/>
    <lineage>
        <taxon>Archaea</taxon>
        <taxon>Candidatus Iainarchaeota</taxon>
        <taxon>Candidatus Iainarchaeia</taxon>
        <taxon>Candidatus Iainarchaeales</taxon>
        <taxon>Candidatus Iainarchaeaceae</taxon>
        <taxon>Candidatus Iainarchaeum</taxon>
    </lineage>
</organism>
<dbReference type="EMBL" id="JAFGDB010000015">
    <property type="protein sequence ID" value="MBN2067010.1"/>
    <property type="molecule type" value="Genomic_DNA"/>
</dbReference>
<comment type="caution">
    <text evidence="8">The sequence shown here is derived from an EMBL/GenBank/DDBJ whole genome shotgun (WGS) entry which is preliminary data.</text>
</comment>
<feature type="transmembrane region" description="Helical" evidence="6">
    <location>
        <begin position="120"/>
        <end position="140"/>
    </location>
</feature>
<evidence type="ECO:0000256" key="2">
    <source>
        <dbReference type="ARBA" id="ARBA00022475"/>
    </source>
</evidence>
<feature type="transmembrane region" description="Helical" evidence="6">
    <location>
        <begin position="36"/>
        <end position="59"/>
    </location>
</feature>
<evidence type="ECO:0000256" key="5">
    <source>
        <dbReference type="ARBA" id="ARBA00023136"/>
    </source>
</evidence>
<dbReference type="PANTHER" id="PTHR32322:SF18">
    <property type="entry name" value="S-ADENOSYLMETHIONINE_S-ADENOSYLHOMOCYSTEINE TRANSPORTER"/>
    <property type="match status" value="1"/>
</dbReference>
<dbReference type="InterPro" id="IPR000620">
    <property type="entry name" value="EamA_dom"/>
</dbReference>
<accession>A0A939C9T1</accession>
<evidence type="ECO:0000259" key="7">
    <source>
        <dbReference type="Pfam" id="PF00892"/>
    </source>
</evidence>
<evidence type="ECO:0000256" key="4">
    <source>
        <dbReference type="ARBA" id="ARBA00022989"/>
    </source>
</evidence>
<feature type="transmembrane region" description="Helical" evidence="6">
    <location>
        <begin position="65"/>
        <end position="81"/>
    </location>
</feature>
<feature type="transmembrane region" description="Helical" evidence="6">
    <location>
        <begin position="6"/>
        <end position="24"/>
    </location>
</feature>
<evidence type="ECO:0000313" key="9">
    <source>
        <dbReference type="Proteomes" id="UP000809243"/>
    </source>
</evidence>
<protein>
    <submittedName>
        <fullName evidence="8">EamA family transporter</fullName>
    </submittedName>
</protein>
<keyword evidence="3 6" id="KW-0812">Transmembrane</keyword>
<proteinExistence type="predicted"/>
<dbReference type="Pfam" id="PF00892">
    <property type="entry name" value="EamA"/>
    <property type="match status" value="2"/>
</dbReference>
<feature type="transmembrane region" description="Helical" evidence="6">
    <location>
        <begin position="184"/>
        <end position="201"/>
    </location>
</feature>